<gene>
    <name evidence="1" type="ORF">LCGC14_0828350</name>
</gene>
<name>A0A0F9S1K2_9ZZZZ</name>
<proteinExistence type="predicted"/>
<protein>
    <submittedName>
        <fullName evidence="1">Uncharacterized protein</fullName>
    </submittedName>
</protein>
<evidence type="ECO:0000313" key="1">
    <source>
        <dbReference type="EMBL" id="KKN31006.1"/>
    </source>
</evidence>
<dbReference type="AlphaFoldDB" id="A0A0F9S1K2"/>
<accession>A0A0F9S1K2</accession>
<sequence>MLLLESQSVLYLTNKNEVFKKMMSISKINEIVEENLVIDLEWLKDEFKILFDTKMGNHNEIDKKIANDILDVVFEICMHQKPTILPIHFGEGFFNQVKASSPKVVQPRSMCNALPNTRISEINTFFKKFGSPIYNIKIEYSDNQPIIKEISLSRESLCGASVNTLEQIRGKALTPDTLNNFALSVRQECREPMSVVFKRDFSETADLTHLLSLLDTIEKDKNPWLANDKALKDFTFKIRKELQIGGFN</sequence>
<organism evidence="1">
    <name type="scientific">marine sediment metagenome</name>
    <dbReference type="NCBI Taxonomy" id="412755"/>
    <lineage>
        <taxon>unclassified sequences</taxon>
        <taxon>metagenomes</taxon>
        <taxon>ecological metagenomes</taxon>
    </lineage>
</organism>
<dbReference type="InterPro" id="IPR003745">
    <property type="entry name" value="DUF166"/>
</dbReference>
<dbReference type="Pfam" id="PF02593">
    <property type="entry name" value="DUF166"/>
    <property type="match status" value="1"/>
</dbReference>
<dbReference type="EMBL" id="LAZR01002364">
    <property type="protein sequence ID" value="KKN31006.1"/>
    <property type="molecule type" value="Genomic_DNA"/>
</dbReference>
<comment type="caution">
    <text evidence="1">The sequence shown here is derived from an EMBL/GenBank/DDBJ whole genome shotgun (WGS) entry which is preliminary data.</text>
</comment>
<reference evidence="1" key="1">
    <citation type="journal article" date="2015" name="Nature">
        <title>Complex archaea that bridge the gap between prokaryotes and eukaryotes.</title>
        <authorList>
            <person name="Spang A."/>
            <person name="Saw J.H."/>
            <person name="Jorgensen S.L."/>
            <person name="Zaremba-Niedzwiedzka K."/>
            <person name="Martijn J."/>
            <person name="Lind A.E."/>
            <person name="van Eijk R."/>
            <person name="Schleper C."/>
            <person name="Guy L."/>
            <person name="Ettema T.J."/>
        </authorList>
    </citation>
    <scope>NUCLEOTIDE SEQUENCE</scope>
</reference>